<sequence length="380" mass="45361">MRQIAIIEKNRCNFDRMEEFALPLLYTEYDEHNEEERIRTKNSINDYIWSVIEPYIKFVDVGSGDDLMTIVCENLANKFPDRKLDEFFYHTETSYSFPKKFIEIIYCQPNWKEYDKSCTENMNNLACLFSLKHNAIENNCIILVNDYDLGEKYFATIGSTTKEDILRVIRRRFFFSAVVIKDENISKYYYQNPSYLVKKVFKLDEKDNIQKLSFDLLKYNLVFYFQFDNSNKTKYVNKIATRVNGLYPMYGDVIVLHEMEENIFLNISLHEIKRLNVLSYGRLCDRKLNPDEIHTTTIVDVGTDGKPVEKKITPFWSKYLILNSRMNRWQENKNKCINCQEEINKLIICERCYRAKYCSTKCVKDFNSYHYEECINPDCT</sequence>
<dbReference type="Pfam" id="PF01753">
    <property type="entry name" value="zf-MYND"/>
    <property type="match status" value="1"/>
</dbReference>
<dbReference type="PROSITE" id="PS50865">
    <property type="entry name" value="ZF_MYND_2"/>
    <property type="match status" value="1"/>
</dbReference>
<dbReference type="GO" id="GO:0008270">
    <property type="term" value="F:zinc ion binding"/>
    <property type="evidence" value="ECO:0007669"/>
    <property type="project" value="UniProtKB-KW"/>
</dbReference>
<dbReference type="EMBL" id="MK072440">
    <property type="protein sequence ID" value="AYV85130.1"/>
    <property type="molecule type" value="Genomic_DNA"/>
</dbReference>
<feature type="domain" description="MYND-type" evidence="4">
    <location>
        <begin position="336"/>
        <end position="374"/>
    </location>
</feature>
<reference evidence="5" key="1">
    <citation type="submission" date="2018-10" db="EMBL/GenBank/DDBJ databases">
        <title>Hidden diversity of soil giant viruses.</title>
        <authorList>
            <person name="Schulz F."/>
            <person name="Alteio L."/>
            <person name="Goudeau D."/>
            <person name="Ryan E.M."/>
            <person name="Malmstrom R.R."/>
            <person name="Blanchard J."/>
            <person name="Woyke T."/>
        </authorList>
    </citation>
    <scope>NUCLEOTIDE SEQUENCE</scope>
    <source>
        <strain evidence="5">SAV1</strain>
    </source>
</reference>
<evidence type="ECO:0000256" key="3">
    <source>
        <dbReference type="ARBA" id="ARBA00022833"/>
    </source>
</evidence>
<dbReference type="SUPFAM" id="SSF144232">
    <property type="entry name" value="HIT/MYND zinc finger-like"/>
    <property type="match status" value="1"/>
</dbReference>
<evidence type="ECO:0000256" key="2">
    <source>
        <dbReference type="ARBA" id="ARBA00022771"/>
    </source>
</evidence>
<evidence type="ECO:0000259" key="4">
    <source>
        <dbReference type="PROSITE" id="PS50865"/>
    </source>
</evidence>
<evidence type="ECO:0000256" key="1">
    <source>
        <dbReference type="ARBA" id="ARBA00022723"/>
    </source>
</evidence>
<evidence type="ECO:0000313" key="5">
    <source>
        <dbReference type="EMBL" id="AYV85130.1"/>
    </source>
</evidence>
<proteinExistence type="predicted"/>
<dbReference type="InterPro" id="IPR002893">
    <property type="entry name" value="Znf_MYND"/>
</dbReference>
<name>A0A3G5AD81_9VIRU</name>
<accession>A0A3G5AD81</accession>
<keyword evidence="2" id="KW-0863">Zinc-finger</keyword>
<keyword evidence="3" id="KW-0862">Zinc</keyword>
<dbReference type="Gene3D" id="6.10.140.2220">
    <property type="match status" value="1"/>
</dbReference>
<protein>
    <recommendedName>
        <fullName evidence="4">MYND-type domain-containing protein</fullName>
    </recommendedName>
</protein>
<gene>
    <name evidence="5" type="ORF">Satyrvirus4_27</name>
</gene>
<organism evidence="5">
    <name type="scientific">Satyrvirus sp</name>
    <dbReference type="NCBI Taxonomy" id="2487771"/>
    <lineage>
        <taxon>Viruses</taxon>
        <taxon>Varidnaviria</taxon>
        <taxon>Bamfordvirae</taxon>
        <taxon>Nucleocytoviricota</taxon>
        <taxon>Megaviricetes</taxon>
        <taxon>Imitervirales</taxon>
        <taxon>Mimiviridae</taxon>
        <taxon>Megamimivirinae</taxon>
    </lineage>
</organism>
<keyword evidence="1" id="KW-0479">Metal-binding</keyword>
<dbReference type="PROSITE" id="PS01360">
    <property type="entry name" value="ZF_MYND_1"/>
    <property type="match status" value="1"/>
</dbReference>